<proteinExistence type="predicted"/>
<dbReference type="AlphaFoldDB" id="A0A0E9XZL4"/>
<dbReference type="EMBL" id="GBXM01001307">
    <property type="protein sequence ID" value="JAI07271.1"/>
    <property type="molecule type" value="Transcribed_RNA"/>
</dbReference>
<keyword evidence="1" id="KW-1133">Transmembrane helix</keyword>
<accession>A0A0E9XZL4</accession>
<keyword evidence="1" id="KW-0812">Transmembrane</keyword>
<reference evidence="2" key="2">
    <citation type="journal article" date="2015" name="Fish Shellfish Immunol.">
        <title>Early steps in the European eel (Anguilla anguilla)-Vibrio vulnificus interaction in the gills: Role of the RtxA13 toxin.</title>
        <authorList>
            <person name="Callol A."/>
            <person name="Pajuelo D."/>
            <person name="Ebbesson L."/>
            <person name="Teles M."/>
            <person name="MacKenzie S."/>
            <person name="Amaro C."/>
        </authorList>
    </citation>
    <scope>NUCLEOTIDE SEQUENCE</scope>
</reference>
<sequence>MNFTELFNVCVLPLHSSGWVFVQVCCGFAALCVSGTVIHSCVSSLQAAPL</sequence>
<evidence type="ECO:0000256" key="1">
    <source>
        <dbReference type="SAM" id="Phobius"/>
    </source>
</evidence>
<keyword evidence="1" id="KW-0472">Membrane</keyword>
<protein>
    <submittedName>
        <fullName evidence="2">Uncharacterized protein</fullName>
    </submittedName>
</protein>
<feature type="transmembrane region" description="Helical" evidence="1">
    <location>
        <begin position="20"/>
        <end position="42"/>
    </location>
</feature>
<reference evidence="2" key="1">
    <citation type="submission" date="2014-11" db="EMBL/GenBank/DDBJ databases">
        <authorList>
            <person name="Amaro Gonzalez C."/>
        </authorList>
    </citation>
    <scope>NUCLEOTIDE SEQUENCE</scope>
</reference>
<evidence type="ECO:0000313" key="2">
    <source>
        <dbReference type="EMBL" id="JAI07271.1"/>
    </source>
</evidence>
<organism evidence="2">
    <name type="scientific">Anguilla anguilla</name>
    <name type="common">European freshwater eel</name>
    <name type="synonym">Muraena anguilla</name>
    <dbReference type="NCBI Taxonomy" id="7936"/>
    <lineage>
        <taxon>Eukaryota</taxon>
        <taxon>Metazoa</taxon>
        <taxon>Chordata</taxon>
        <taxon>Craniata</taxon>
        <taxon>Vertebrata</taxon>
        <taxon>Euteleostomi</taxon>
        <taxon>Actinopterygii</taxon>
        <taxon>Neopterygii</taxon>
        <taxon>Teleostei</taxon>
        <taxon>Anguilliformes</taxon>
        <taxon>Anguillidae</taxon>
        <taxon>Anguilla</taxon>
    </lineage>
</organism>
<name>A0A0E9XZL4_ANGAN</name>